<dbReference type="InterPro" id="IPR053891">
    <property type="entry name" value="Shisa_N"/>
</dbReference>
<comment type="caution">
    <text evidence="4">The sequence shown here is derived from an EMBL/GenBank/DDBJ whole genome shotgun (WGS) entry which is preliminary data.</text>
</comment>
<organism evidence="4 5">
    <name type="scientific">Rotaria magnacalcarata</name>
    <dbReference type="NCBI Taxonomy" id="392030"/>
    <lineage>
        <taxon>Eukaryota</taxon>
        <taxon>Metazoa</taxon>
        <taxon>Spiralia</taxon>
        <taxon>Gnathifera</taxon>
        <taxon>Rotifera</taxon>
        <taxon>Eurotatoria</taxon>
        <taxon>Bdelloidea</taxon>
        <taxon>Philodinida</taxon>
        <taxon>Philodinidae</taxon>
        <taxon>Rotaria</taxon>
    </lineage>
</organism>
<feature type="chain" id="PRO_5032743624" description="Shisa N-terminal domain-containing protein" evidence="2">
    <location>
        <begin position="23"/>
        <end position="269"/>
    </location>
</feature>
<protein>
    <recommendedName>
        <fullName evidence="3">Shisa N-terminal domain-containing protein</fullName>
    </recommendedName>
</protein>
<evidence type="ECO:0000313" key="4">
    <source>
        <dbReference type="EMBL" id="CAF1295050.1"/>
    </source>
</evidence>
<dbReference type="OrthoDB" id="10048932at2759"/>
<feature type="transmembrane region" description="Helical" evidence="1">
    <location>
        <begin position="152"/>
        <end position="177"/>
    </location>
</feature>
<gene>
    <name evidence="4" type="ORF">KQP761_LOCUS4484</name>
</gene>
<keyword evidence="2" id="KW-0732">Signal</keyword>
<feature type="domain" description="Shisa N-terminal" evidence="3">
    <location>
        <begin position="84"/>
        <end position="122"/>
    </location>
</feature>
<name>A0A815D8H4_9BILA</name>
<evidence type="ECO:0000259" key="3">
    <source>
        <dbReference type="Pfam" id="PF13908"/>
    </source>
</evidence>
<keyword evidence="1" id="KW-0812">Transmembrane</keyword>
<dbReference type="Proteomes" id="UP000663834">
    <property type="component" value="Unassembled WGS sequence"/>
</dbReference>
<dbReference type="EMBL" id="CAJNOW010000825">
    <property type="protein sequence ID" value="CAF1295050.1"/>
    <property type="molecule type" value="Genomic_DNA"/>
</dbReference>
<sequence length="269" mass="30569">MCRLPILIVFICILLNQQQVACVRFLSYDEIERSPYPSRSLIARNAWYDYLNDMGESEQHEPNYHLWKRVASEISSIRQRRRFGYLDDSGVWNNGFSCQPINNRARVCCGPENRRECCFADELPHRSNSYIDSDNLSSNKSLSPFDITSSPYTYILIAIGLTLILLIVLLITFIYIIRRKLNGSSSSSSSSCSSDTSSMNKQCRRLSLTVATSSSKSSTSSPVPSTYVDYWSRTIVSPSEWTLTKPYNSFTGGPHSSNNLNYYIDYGNN</sequence>
<dbReference type="Pfam" id="PF13908">
    <property type="entry name" value="Shisa_N"/>
    <property type="match status" value="1"/>
</dbReference>
<evidence type="ECO:0000256" key="2">
    <source>
        <dbReference type="SAM" id="SignalP"/>
    </source>
</evidence>
<feature type="signal peptide" evidence="2">
    <location>
        <begin position="1"/>
        <end position="22"/>
    </location>
</feature>
<dbReference type="AlphaFoldDB" id="A0A815D8H4"/>
<keyword evidence="1" id="KW-0472">Membrane</keyword>
<reference evidence="4" key="1">
    <citation type="submission" date="2021-02" db="EMBL/GenBank/DDBJ databases">
        <authorList>
            <person name="Nowell W R."/>
        </authorList>
    </citation>
    <scope>NUCLEOTIDE SEQUENCE</scope>
</reference>
<evidence type="ECO:0000256" key="1">
    <source>
        <dbReference type="SAM" id="Phobius"/>
    </source>
</evidence>
<keyword evidence="1" id="KW-1133">Transmembrane helix</keyword>
<evidence type="ECO:0000313" key="5">
    <source>
        <dbReference type="Proteomes" id="UP000663834"/>
    </source>
</evidence>
<accession>A0A815D8H4</accession>
<proteinExistence type="predicted"/>